<evidence type="ECO:0000256" key="4">
    <source>
        <dbReference type="ARBA" id="ARBA00022741"/>
    </source>
</evidence>
<comment type="function">
    <text evidence="7">Ligates lysine onto the cytidine present at position 34 of the AUA codon-specific tRNA(Ile) that contains the anticodon CAU, in an ATP-dependent manner. Cytidine is converted to lysidine, thus changing the amino acid specificity of the tRNA from methionine to isoleucine.</text>
</comment>
<evidence type="ECO:0000256" key="5">
    <source>
        <dbReference type="ARBA" id="ARBA00022840"/>
    </source>
</evidence>
<dbReference type="PANTHER" id="PTHR43033:SF1">
    <property type="entry name" value="TRNA(ILE)-LYSIDINE SYNTHASE-RELATED"/>
    <property type="match status" value="1"/>
</dbReference>
<proteinExistence type="inferred from homology"/>
<evidence type="ECO:0000256" key="3">
    <source>
        <dbReference type="ARBA" id="ARBA00022694"/>
    </source>
</evidence>
<comment type="domain">
    <text evidence="7">The N-terminal region contains the highly conserved SGGXDS motif, predicted to be a P-loop motif involved in ATP binding.</text>
</comment>
<dbReference type="NCBIfam" id="TIGR02432">
    <property type="entry name" value="lysidine_TilS_N"/>
    <property type="match status" value="1"/>
</dbReference>
<evidence type="ECO:0000259" key="8">
    <source>
        <dbReference type="Pfam" id="PF01171"/>
    </source>
</evidence>
<gene>
    <name evidence="7 10" type="primary">tilS</name>
    <name evidence="10" type="ORF">D3M95_10000</name>
</gene>
<evidence type="ECO:0000256" key="1">
    <source>
        <dbReference type="ARBA" id="ARBA00022490"/>
    </source>
</evidence>
<protein>
    <recommendedName>
        <fullName evidence="7">tRNA(Ile)-lysidine synthase</fullName>
        <ecNumber evidence="7">6.3.4.19</ecNumber>
    </recommendedName>
    <alternativeName>
        <fullName evidence="7">tRNA(Ile)-2-lysyl-cytidine synthase</fullName>
    </alternativeName>
    <alternativeName>
        <fullName evidence="7">tRNA(Ile)-lysidine synthetase</fullName>
    </alternativeName>
</protein>
<dbReference type="SUPFAM" id="SSF82829">
    <property type="entry name" value="MesJ substrate recognition domain-like"/>
    <property type="match status" value="1"/>
</dbReference>
<evidence type="ECO:0000313" key="11">
    <source>
        <dbReference type="Proteomes" id="UP000285278"/>
    </source>
</evidence>
<dbReference type="InterPro" id="IPR012795">
    <property type="entry name" value="tRNA_Ile_lys_synt_N"/>
</dbReference>
<keyword evidence="1 7" id="KW-0963">Cytoplasm</keyword>
<dbReference type="Proteomes" id="UP000285278">
    <property type="component" value="Unassembled WGS sequence"/>
</dbReference>
<dbReference type="GO" id="GO:0005737">
    <property type="term" value="C:cytoplasm"/>
    <property type="evidence" value="ECO:0007669"/>
    <property type="project" value="UniProtKB-SubCell"/>
</dbReference>
<dbReference type="InterPro" id="IPR011063">
    <property type="entry name" value="TilS/TtcA_N"/>
</dbReference>
<name>A0A418Q4Y9_9CORY</name>
<feature type="domain" description="tRNA(Ile)-lysidine/2-thiocytidine synthase N-terminal" evidence="8">
    <location>
        <begin position="20"/>
        <end position="194"/>
    </location>
</feature>
<dbReference type="Gene3D" id="3.40.50.620">
    <property type="entry name" value="HUPs"/>
    <property type="match status" value="1"/>
</dbReference>
<keyword evidence="5 7" id="KW-0067">ATP-binding</keyword>
<comment type="subcellular location">
    <subcellularLocation>
        <location evidence="7">Cytoplasm</location>
    </subcellularLocation>
</comment>
<evidence type="ECO:0000256" key="2">
    <source>
        <dbReference type="ARBA" id="ARBA00022598"/>
    </source>
</evidence>
<keyword evidence="3 7" id="KW-0819">tRNA processing</keyword>
<dbReference type="EMBL" id="QXJK01000014">
    <property type="protein sequence ID" value="RIX33559.1"/>
    <property type="molecule type" value="Genomic_DNA"/>
</dbReference>
<dbReference type="HAMAP" id="MF_01161">
    <property type="entry name" value="tRNA_Ile_lys_synt"/>
    <property type="match status" value="1"/>
</dbReference>
<evidence type="ECO:0000259" key="9">
    <source>
        <dbReference type="Pfam" id="PF09179"/>
    </source>
</evidence>
<dbReference type="CDD" id="cd01992">
    <property type="entry name" value="TilS_N"/>
    <property type="match status" value="1"/>
</dbReference>
<evidence type="ECO:0000313" key="10">
    <source>
        <dbReference type="EMBL" id="RIX33559.1"/>
    </source>
</evidence>
<dbReference type="Gene3D" id="1.20.59.20">
    <property type="match status" value="1"/>
</dbReference>
<reference evidence="10 11" key="1">
    <citation type="submission" date="2018-09" db="EMBL/GenBank/DDBJ databases">
        <title>Optimization and identification of Corynebacterium falsenii FN1-14 from fish paste.</title>
        <authorList>
            <person name="Daroonpunt R."/>
            <person name="Tanasupawat S."/>
        </authorList>
    </citation>
    <scope>NUCLEOTIDE SEQUENCE [LARGE SCALE GENOMIC DNA]</scope>
    <source>
        <strain evidence="10 11">FN1-14</strain>
    </source>
</reference>
<accession>A0A418Q4Y9</accession>
<keyword evidence="2 7" id="KW-0436">Ligase</keyword>
<dbReference type="PANTHER" id="PTHR43033">
    <property type="entry name" value="TRNA(ILE)-LYSIDINE SYNTHASE-RELATED"/>
    <property type="match status" value="1"/>
</dbReference>
<dbReference type="InterPro" id="IPR015262">
    <property type="entry name" value="tRNA_Ile_lys_synt_subst-bd"/>
</dbReference>
<dbReference type="GO" id="GO:0005524">
    <property type="term" value="F:ATP binding"/>
    <property type="evidence" value="ECO:0007669"/>
    <property type="project" value="UniProtKB-UniRule"/>
</dbReference>
<dbReference type="Pfam" id="PF09179">
    <property type="entry name" value="TilS"/>
    <property type="match status" value="1"/>
</dbReference>
<dbReference type="EC" id="6.3.4.19" evidence="7"/>
<evidence type="ECO:0000256" key="7">
    <source>
        <dbReference type="HAMAP-Rule" id="MF_01161"/>
    </source>
</evidence>
<comment type="caution">
    <text evidence="10">The sequence shown here is derived from an EMBL/GenBank/DDBJ whole genome shotgun (WGS) entry which is preliminary data.</text>
</comment>
<dbReference type="InterPro" id="IPR012094">
    <property type="entry name" value="tRNA_Ile_lys_synt"/>
</dbReference>
<dbReference type="GO" id="GO:0006400">
    <property type="term" value="P:tRNA modification"/>
    <property type="evidence" value="ECO:0007669"/>
    <property type="project" value="UniProtKB-UniRule"/>
</dbReference>
<feature type="domain" description="tRNA(Ile)-lysidine synthase substrate-binding" evidence="9">
    <location>
        <begin position="256"/>
        <end position="332"/>
    </location>
</feature>
<dbReference type="SUPFAM" id="SSF52402">
    <property type="entry name" value="Adenine nucleotide alpha hydrolases-like"/>
    <property type="match status" value="1"/>
</dbReference>
<dbReference type="RefSeq" id="WP_119665224.1">
    <property type="nucleotide sequence ID" value="NZ_QXJK01000014.1"/>
</dbReference>
<feature type="binding site" evidence="7">
    <location>
        <begin position="25"/>
        <end position="30"/>
    </location>
    <ligand>
        <name>ATP</name>
        <dbReference type="ChEBI" id="CHEBI:30616"/>
    </ligand>
</feature>
<comment type="catalytic activity">
    <reaction evidence="6 7">
        <text>cytidine(34) in tRNA(Ile2) + L-lysine + ATP = lysidine(34) in tRNA(Ile2) + AMP + diphosphate + H(+)</text>
        <dbReference type="Rhea" id="RHEA:43744"/>
        <dbReference type="Rhea" id="RHEA-COMP:10625"/>
        <dbReference type="Rhea" id="RHEA-COMP:10670"/>
        <dbReference type="ChEBI" id="CHEBI:15378"/>
        <dbReference type="ChEBI" id="CHEBI:30616"/>
        <dbReference type="ChEBI" id="CHEBI:32551"/>
        <dbReference type="ChEBI" id="CHEBI:33019"/>
        <dbReference type="ChEBI" id="CHEBI:82748"/>
        <dbReference type="ChEBI" id="CHEBI:83665"/>
        <dbReference type="ChEBI" id="CHEBI:456215"/>
        <dbReference type="EC" id="6.3.4.19"/>
    </reaction>
</comment>
<dbReference type="OrthoDB" id="5244702at2"/>
<dbReference type="STRING" id="1451189.CFAL_01700"/>
<organism evidence="10 11">
    <name type="scientific">Corynebacterium falsenii</name>
    <dbReference type="NCBI Taxonomy" id="108486"/>
    <lineage>
        <taxon>Bacteria</taxon>
        <taxon>Bacillati</taxon>
        <taxon>Actinomycetota</taxon>
        <taxon>Actinomycetes</taxon>
        <taxon>Mycobacteriales</taxon>
        <taxon>Corynebacteriaceae</taxon>
        <taxon>Corynebacterium</taxon>
    </lineage>
</organism>
<keyword evidence="4 7" id="KW-0547">Nucleotide-binding</keyword>
<dbReference type="GO" id="GO:0032267">
    <property type="term" value="F:tRNA(Ile)-lysidine synthase activity"/>
    <property type="evidence" value="ECO:0007669"/>
    <property type="project" value="UniProtKB-EC"/>
</dbReference>
<dbReference type="InterPro" id="IPR014729">
    <property type="entry name" value="Rossmann-like_a/b/a_fold"/>
</dbReference>
<dbReference type="AlphaFoldDB" id="A0A418Q4Y9"/>
<dbReference type="Pfam" id="PF01171">
    <property type="entry name" value="ATP_bind_3"/>
    <property type="match status" value="1"/>
</dbReference>
<keyword evidence="11" id="KW-1185">Reference proteome</keyword>
<sequence>MSLHSEFARFAATHTLPADVAIGLSGGADSLALVHAALHHSCHVHAIVVDHQLQADSASVARAAADRARALGATAEIRTVTVAGDGEGPARHARYLALGHAAAGRPLLVAHTASDAAEGLLLGLTRGSGLDSLAGMPSVTTDHPAVDAGAAWLGRPLLRCSRTDTQDHCRRAGLEWWDDPHNADPRFTRSRIRTDLIPQMRNALGEHITDNMARTTRLLRDDADALDTVATTALTGLTEVASNNKEAPALGEKTALNCAKLSQHPAAIRRRIYQRWLADIAGELTSTHLLGIDALVERWKGQGGVAIPWGPQCPTMNEKRHTHRLVVRRKDGQLQLAAVAAVAKDNRAKLSKQLREEERDH</sequence>
<evidence type="ECO:0000256" key="6">
    <source>
        <dbReference type="ARBA" id="ARBA00048539"/>
    </source>
</evidence>
<comment type="similarity">
    <text evidence="7">Belongs to the tRNA(Ile)-lysidine synthase family.</text>
</comment>